<feature type="transmembrane region" description="Helical" evidence="5">
    <location>
        <begin position="89"/>
        <end position="113"/>
    </location>
</feature>
<evidence type="ECO:0000259" key="6">
    <source>
        <dbReference type="PROSITE" id="PS50850"/>
    </source>
</evidence>
<dbReference type="Gene3D" id="1.20.1250.20">
    <property type="entry name" value="MFS general substrate transporter like domains"/>
    <property type="match status" value="1"/>
</dbReference>
<feature type="transmembrane region" description="Helical" evidence="5">
    <location>
        <begin position="62"/>
        <end position="83"/>
    </location>
</feature>
<feature type="domain" description="Major facilitator superfamily (MFS) profile" evidence="6">
    <location>
        <begin position="1"/>
        <end position="189"/>
    </location>
</feature>
<evidence type="ECO:0000256" key="5">
    <source>
        <dbReference type="SAM" id="Phobius"/>
    </source>
</evidence>
<feature type="transmembrane region" description="Helical" evidence="5">
    <location>
        <begin position="125"/>
        <end position="145"/>
    </location>
</feature>
<dbReference type="PANTHER" id="PTHR43826:SF3">
    <property type="entry name" value="GLUCOSE-6-PHOSPHATE EXCHANGER SLC37A4"/>
    <property type="match status" value="1"/>
</dbReference>
<dbReference type="GO" id="GO:0005789">
    <property type="term" value="C:endoplasmic reticulum membrane"/>
    <property type="evidence" value="ECO:0007669"/>
    <property type="project" value="TreeGrafter"/>
</dbReference>
<evidence type="ECO:0000256" key="3">
    <source>
        <dbReference type="ARBA" id="ARBA00022989"/>
    </source>
</evidence>
<dbReference type="GO" id="GO:0061513">
    <property type="term" value="F:glucose 6-phosphate:phosphate antiporter activity"/>
    <property type="evidence" value="ECO:0007669"/>
    <property type="project" value="TreeGrafter"/>
</dbReference>
<dbReference type="GO" id="GO:0035435">
    <property type="term" value="P:phosphate ion transmembrane transport"/>
    <property type="evidence" value="ECO:0007669"/>
    <property type="project" value="TreeGrafter"/>
</dbReference>
<reference evidence="7 8" key="1">
    <citation type="journal article" date="2019" name="Sci. Rep.">
        <title>Orb-weaving spider Araneus ventricosus genome elucidates the spidroin gene catalogue.</title>
        <authorList>
            <person name="Kono N."/>
            <person name="Nakamura H."/>
            <person name="Ohtoshi R."/>
            <person name="Moran D.A.P."/>
            <person name="Shinohara A."/>
            <person name="Yoshida Y."/>
            <person name="Fujiwara M."/>
            <person name="Mori M."/>
            <person name="Tomita M."/>
            <person name="Arakawa K."/>
        </authorList>
    </citation>
    <scope>NUCLEOTIDE SEQUENCE [LARGE SCALE GENOMIC DNA]</scope>
</reference>
<dbReference type="AlphaFoldDB" id="A0A4Y2HV35"/>
<accession>A0A4Y2HV35</accession>
<dbReference type="PANTHER" id="PTHR43826">
    <property type="entry name" value="GLUCOSE-6-PHOSPHATE EXCHANGER SLC37A4"/>
    <property type="match status" value="1"/>
</dbReference>
<dbReference type="PROSITE" id="PS50850">
    <property type="entry name" value="MFS"/>
    <property type="match status" value="1"/>
</dbReference>
<sequence length="189" mass="20503">MRAIMQPVAKRRQFTQREGSAFTSSVESGGFFGRIAAGYLTDFLIRRLGEKPDPMARSRTRLMVAMVFMLMSAVTLYALHSTVKESSSLVWILTLGFVLGSCLYGPITIFGIVSTESAPSHLSGSSNAIAALAGNVGAMISGFPFCYVAKMSGWSTVFLILEVATSAVLFVMMASWFRHSKTSTKSKED</sequence>
<dbReference type="OrthoDB" id="3639251at2759"/>
<proteinExistence type="predicted"/>
<feature type="transmembrane region" description="Helical" evidence="5">
    <location>
        <begin position="157"/>
        <end position="177"/>
    </location>
</feature>
<name>A0A4Y2HV35_ARAVE</name>
<keyword evidence="2 5" id="KW-0812">Transmembrane</keyword>
<evidence type="ECO:0000256" key="4">
    <source>
        <dbReference type="ARBA" id="ARBA00023136"/>
    </source>
</evidence>
<comment type="caution">
    <text evidence="7">The sequence shown here is derived from an EMBL/GenBank/DDBJ whole genome shotgun (WGS) entry which is preliminary data.</text>
</comment>
<dbReference type="InterPro" id="IPR020846">
    <property type="entry name" value="MFS_dom"/>
</dbReference>
<gene>
    <name evidence="7" type="primary">SLC37A4_4</name>
    <name evidence="7" type="ORF">AVEN_134697_1</name>
</gene>
<dbReference type="InterPro" id="IPR051337">
    <property type="entry name" value="OPA_Antiporter"/>
</dbReference>
<comment type="subcellular location">
    <subcellularLocation>
        <location evidence="1">Endomembrane system</location>
        <topology evidence="1">Multi-pass membrane protein</topology>
    </subcellularLocation>
</comment>
<dbReference type="SUPFAM" id="SSF103473">
    <property type="entry name" value="MFS general substrate transporter"/>
    <property type="match status" value="1"/>
</dbReference>
<evidence type="ECO:0000313" key="7">
    <source>
        <dbReference type="EMBL" id="GBM69250.1"/>
    </source>
</evidence>
<dbReference type="InterPro" id="IPR036259">
    <property type="entry name" value="MFS_trans_sf"/>
</dbReference>
<protein>
    <submittedName>
        <fullName evidence="7">Glucose-6-phosphate exchanger SLC37A4</fullName>
    </submittedName>
</protein>
<keyword evidence="8" id="KW-1185">Reference proteome</keyword>
<evidence type="ECO:0000256" key="1">
    <source>
        <dbReference type="ARBA" id="ARBA00004127"/>
    </source>
</evidence>
<evidence type="ECO:0000313" key="8">
    <source>
        <dbReference type="Proteomes" id="UP000499080"/>
    </source>
</evidence>
<keyword evidence="3 5" id="KW-1133">Transmembrane helix</keyword>
<evidence type="ECO:0000256" key="2">
    <source>
        <dbReference type="ARBA" id="ARBA00022692"/>
    </source>
</evidence>
<dbReference type="EMBL" id="BGPR01002186">
    <property type="protein sequence ID" value="GBM69250.1"/>
    <property type="molecule type" value="Genomic_DNA"/>
</dbReference>
<organism evidence="7 8">
    <name type="scientific">Araneus ventricosus</name>
    <name type="common">Orbweaver spider</name>
    <name type="synonym">Epeira ventricosa</name>
    <dbReference type="NCBI Taxonomy" id="182803"/>
    <lineage>
        <taxon>Eukaryota</taxon>
        <taxon>Metazoa</taxon>
        <taxon>Ecdysozoa</taxon>
        <taxon>Arthropoda</taxon>
        <taxon>Chelicerata</taxon>
        <taxon>Arachnida</taxon>
        <taxon>Araneae</taxon>
        <taxon>Araneomorphae</taxon>
        <taxon>Entelegynae</taxon>
        <taxon>Araneoidea</taxon>
        <taxon>Araneidae</taxon>
        <taxon>Araneus</taxon>
    </lineage>
</organism>
<dbReference type="Proteomes" id="UP000499080">
    <property type="component" value="Unassembled WGS sequence"/>
</dbReference>
<keyword evidence="4 5" id="KW-0472">Membrane</keyword>